<dbReference type="SMART" id="SM01313">
    <property type="entry name" value="Sec3-PIP2_bind"/>
    <property type="match status" value="1"/>
</dbReference>
<evidence type="ECO:0000256" key="5">
    <source>
        <dbReference type="SAM" id="MobiDB-lite"/>
    </source>
</evidence>
<dbReference type="GO" id="GO:0005546">
    <property type="term" value="F:phosphatidylinositol-4,5-bisphosphate binding"/>
    <property type="evidence" value="ECO:0007669"/>
    <property type="project" value="TreeGrafter"/>
</dbReference>
<dbReference type="Gene3D" id="2.30.29.90">
    <property type="match status" value="1"/>
</dbReference>
<evidence type="ECO:0000259" key="6">
    <source>
        <dbReference type="SMART" id="SM01313"/>
    </source>
</evidence>
<dbReference type="InterPro" id="IPR019160">
    <property type="entry name" value="Sec3_CC"/>
</dbReference>
<proteinExistence type="inferred from homology"/>
<comment type="similarity">
    <text evidence="1">Belongs to the SEC3 family.</text>
</comment>
<dbReference type="GO" id="GO:0006893">
    <property type="term" value="P:Golgi to plasma membrane transport"/>
    <property type="evidence" value="ECO:0007669"/>
    <property type="project" value="TreeGrafter"/>
</dbReference>
<reference evidence="7 8" key="1">
    <citation type="journal article" date="2017" name="G3 (Bethesda)">
        <title>First Draft Genome Sequence of the Pathogenic Fungus Lomentospora prolificans (Formerly Scedosporium prolificans).</title>
        <authorList>
            <person name="Luo R."/>
            <person name="Zimin A."/>
            <person name="Workman R."/>
            <person name="Fan Y."/>
            <person name="Pertea G."/>
            <person name="Grossman N."/>
            <person name="Wear M.P."/>
            <person name="Jia B."/>
            <person name="Miller H."/>
            <person name="Casadevall A."/>
            <person name="Timp W."/>
            <person name="Zhang S.X."/>
            <person name="Salzberg S.L."/>
        </authorList>
    </citation>
    <scope>NUCLEOTIDE SEQUENCE [LARGE SCALE GENOMIC DNA]</scope>
    <source>
        <strain evidence="7 8">JHH-5317</strain>
    </source>
</reference>
<keyword evidence="4" id="KW-0175">Coiled coil</keyword>
<feature type="region of interest" description="Disordered" evidence="5">
    <location>
        <begin position="542"/>
        <end position="648"/>
    </location>
</feature>
<evidence type="ECO:0000313" key="7">
    <source>
        <dbReference type="EMBL" id="PKS11435.1"/>
    </source>
</evidence>
<feature type="domain" description="Exocyst complex component Sec3 PIP2-binding N-terminal" evidence="6">
    <location>
        <begin position="68"/>
        <end position="165"/>
    </location>
</feature>
<dbReference type="CDD" id="cd13315">
    <property type="entry name" value="PH_Sec3"/>
    <property type="match status" value="1"/>
</dbReference>
<keyword evidence="3" id="KW-0268">Exocytosis</keyword>
<sequence length="1471" mass="163820">MDRNGNGALAAKSRAELFEDERRRIIDSCFNKTDADGSLQETYITHIRITEYSTHPSNPPPPYSRTPEVEKPRVIIVAVRKSGRVRMHKSKENSNGTFSIGKTWNLDDLTHIHSYTSPAVDANQRQWAGETGFLVTIQKPYFWNAQTDKEKKFFIASLIKIYGKYTNGKVPELSGFEPRELDQVLGRRPPPVRPPPGGPSENASQRSASSGSTINPPRTPIPPPQPSPGLSGRAYPPTGTSSPAGSFDSSRSQNQAALRRLAGNDKSQDSLNNTSNSSFNAPPSRGDEPSPLPPRSRGGMAGPGAYGRFGDPSPEPTPNLPAERPQPDRPPPERRRPPIDLARPQQFADRDLVPAPLMSPGMKKDPVAPPPRSMDRISPRNNSMSQRSDTSSLRERSFSSQNEPPRETPRREDTAGTLPPKSPSQSSFLRATPTLEPPLPRSESPAPIEPEDSRPGLGPMIKSRRANPEPTPPPAPPEEAEETRPGLGPMIKSRRLNTDPTSPTSPEGEEESRPGLGPMIRTQRSRGDIAGSLWKAAAVAGAFKPRPGGAGERLRLAQSKSEDGPDGITSVVPAPPRPPPPPEPVPVEPELSKPTKPEERTSNVPEVKVTVPGSSRPNSVQSSIKDNRQSIDQKTAPKAEQQQPKEEEQRAILAGNDGKYLATLGVDPAQIPVLLESPKSVQLRQWMDVSGFVPGELMRSCTWDKMKSDLDRELDKAQAGGWLSRFKDDDERIEAIKEGIEQVIAECEQLDDLLTLYSAGLGTITSDIDYLEAQAEGIQVQVANQKALQNELRMLTDTCALDRDWNVEPLRRAPLEKLNGLADIEDSLLQLYKTMRKIDPSLCGYGNKDKTGGIGSELGPLADDLELAAALGLDADPTSGLTSSYKKMRVVQEKKEICLQESNIFISRFLRQMEAEFDTAFSSTKNMLDRALSRKSDKEIYQTHRRYLWKYVGLTLYARDIHLDSWDTLMQKYQQQGNPLFRPAFGGMIESWKGYAKKATGDEAELLFTHQPEKQHEGLATAARKLTVKRSQTLAGRFRSDAVNKIVADKGTDNKSQSYEVFRGVLDDLVPLVEMEHNFVIDFFHATTLEQTTFEDYLAAHPPGRERKAPDHEWLGFRRMEPDREMARRVTKAMENIFSFLEGDLQKLVEWVVFNNPLHAIGVLASLEIKMESLSGSNQEFLNGLLQKLRSALEVRFRKFVDEQVRAIEETKVKMVKKRRGVIHFFRVFPHFAVAVENIMATFYPGAVDVRHMVNEEYGRVLKAMFDALKVIARESKGVGVSASTNDPEDKEALNYHILLIENLSYFIEEMGDHADVDVLEDRKQEALQEYNKHLDQYLSSVMRRPLGKLLDYIENVEAQLQAMKTPSQIASQPSNSKAVFNKVLSVYDAKEVRKGIEALRKRVEKHFGDAEEATGVGSSGRELVDKVTEECEKYYGKVELRIAAITAEVYGGDVLFEWPRQEVRSAFAGR</sequence>
<dbReference type="Pfam" id="PF20654">
    <property type="entry name" value="Sec3_C-term"/>
    <property type="match status" value="1"/>
</dbReference>
<dbReference type="GO" id="GO:0000145">
    <property type="term" value="C:exocyst"/>
    <property type="evidence" value="ECO:0007669"/>
    <property type="project" value="InterPro"/>
</dbReference>
<dbReference type="GO" id="GO:0005886">
    <property type="term" value="C:plasma membrane"/>
    <property type="evidence" value="ECO:0007669"/>
    <property type="project" value="TreeGrafter"/>
</dbReference>
<dbReference type="FunCoup" id="A0A2N3NG81">
    <property type="interactions" value="54"/>
</dbReference>
<dbReference type="VEuPathDB" id="FungiDB:jhhlp_003198"/>
<dbReference type="InterPro" id="IPR048628">
    <property type="entry name" value="Sec3_C"/>
</dbReference>
<feature type="compositionally biased region" description="Pro residues" evidence="5">
    <location>
        <begin position="217"/>
        <end position="227"/>
    </location>
</feature>
<evidence type="ECO:0000256" key="3">
    <source>
        <dbReference type="ARBA" id="ARBA00022483"/>
    </source>
</evidence>
<feature type="compositionally biased region" description="Basic and acidic residues" evidence="5">
    <location>
        <begin position="590"/>
        <end position="601"/>
    </location>
</feature>
<evidence type="ECO:0000256" key="4">
    <source>
        <dbReference type="ARBA" id="ARBA00023054"/>
    </source>
</evidence>
<dbReference type="STRING" id="41688.A0A2N3NG81"/>
<feature type="compositionally biased region" description="Polar residues" evidence="5">
    <location>
        <begin position="269"/>
        <end position="281"/>
    </location>
</feature>
<evidence type="ECO:0000256" key="2">
    <source>
        <dbReference type="ARBA" id="ARBA00022448"/>
    </source>
</evidence>
<feature type="compositionally biased region" description="Basic and acidic residues" evidence="5">
    <location>
        <begin position="552"/>
        <end position="563"/>
    </location>
</feature>
<dbReference type="PANTHER" id="PTHR16092">
    <property type="entry name" value="SEC3/SYNTAXIN-RELATED"/>
    <property type="match status" value="1"/>
</dbReference>
<comment type="caution">
    <text evidence="7">The sequence shown here is derived from an EMBL/GenBank/DDBJ whole genome shotgun (WGS) entry which is preliminary data.</text>
</comment>
<dbReference type="Proteomes" id="UP000233524">
    <property type="component" value="Unassembled WGS sequence"/>
</dbReference>
<dbReference type="Pfam" id="PF15277">
    <property type="entry name" value="Sec3-PIP2_bind"/>
    <property type="match status" value="1"/>
</dbReference>
<feature type="compositionally biased region" description="Pro residues" evidence="5">
    <location>
        <begin position="188"/>
        <end position="198"/>
    </location>
</feature>
<dbReference type="InterPro" id="IPR028258">
    <property type="entry name" value="Sec3-PIP2_bind"/>
</dbReference>
<feature type="compositionally biased region" description="Polar residues" evidence="5">
    <location>
        <begin position="612"/>
        <end position="624"/>
    </location>
</feature>
<dbReference type="OrthoDB" id="27109at2759"/>
<dbReference type="FunFam" id="2.30.29.90:FF:000003">
    <property type="entry name" value="Exocyst complex component Sec3"/>
    <property type="match status" value="1"/>
</dbReference>
<protein>
    <recommendedName>
        <fullName evidence="6">Exocyst complex component Sec3 PIP2-binding N-terminal domain-containing protein</fullName>
    </recommendedName>
</protein>
<feature type="compositionally biased region" description="Basic and acidic residues" evidence="5">
    <location>
        <begin position="404"/>
        <end position="414"/>
    </location>
</feature>
<dbReference type="InParanoid" id="A0A2N3NG81"/>
<feature type="compositionally biased region" description="Basic and acidic residues" evidence="5">
    <location>
        <begin position="625"/>
        <end position="648"/>
    </location>
</feature>
<dbReference type="EMBL" id="NLAX01000008">
    <property type="protein sequence ID" value="PKS11435.1"/>
    <property type="molecule type" value="Genomic_DNA"/>
</dbReference>
<organism evidence="7 8">
    <name type="scientific">Lomentospora prolificans</name>
    <dbReference type="NCBI Taxonomy" id="41688"/>
    <lineage>
        <taxon>Eukaryota</taxon>
        <taxon>Fungi</taxon>
        <taxon>Dikarya</taxon>
        <taxon>Ascomycota</taxon>
        <taxon>Pezizomycotina</taxon>
        <taxon>Sordariomycetes</taxon>
        <taxon>Hypocreomycetidae</taxon>
        <taxon>Microascales</taxon>
        <taxon>Microascaceae</taxon>
        <taxon>Lomentospora</taxon>
    </lineage>
</organism>
<gene>
    <name evidence="7" type="ORF">jhhlp_003198</name>
</gene>
<dbReference type="PANTHER" id="PTHR16092:SF14">
    <property type="entry name" value="EXOCYST COMPLEX COMPONENT 1 ISOFORM X1"/>
    <property type="match status" value="1"/>
</dbReference>
<feature type="compositionally biased region" description="Pro residues" evidence="5">
    <location>
        <begin position="573"/>
        <end position="587"/>
    </location>
</feature>
<dbReference type="GO" id="GO:0006887">
    <property type="term" value="P:exocytosis"/>
    <property type="evidence" value="ECO:0007669"/>
    <property type="project" value="UniProtKB-KW"/>
</dbReference>
<evidence type="ECO:0000256" key="1">
    <source>
        <dbReference type="ARBA" id="ARBA00006518"/>
    </source>
</evidence>
<evidence type="ECO:0000313" key="8">
    <source>
        <dbReference type="Proteomes" id="UP000233524"/>
    </source>
</evidence>
<keyword evidence="2" id="KW-0813">Transport</keyword>
<name>A0A2N3NG81_9PEZI</name>
<feature type="region of interest" description="Disordered" evidence="5">
    <location>
        <begin position="184"/>
        <end position="528"/>
    </location>
</feature>
<feature type="compositionally biased region" description="Basic and acidic residues" evidence="5">
    <location>
        <begin position="325"/>
        <end position="338"/>
    </location>
</feature>
<accession>A0A2N3NG81</accession>
<feature type="compositionally biased region" description="Polar residues" evidence="5">
    <location>
        <begin position="379"/>
        <end position="391"/>
    </location>
</feature>
<dbReference type="Pfam" id="PF09763">
    <property type="entry name" value="Sec3_CC"/>
    <property type="match status" value="1"/>
</dbReference>
<feature type="compositionally biased region" description="Polar residues" evidence="5">
    <location>
        <begin position="238"/>
        <end position="256"/>
    </location>
</feature>
<keyword evidence="8" id="KW-1185">Reference proteome</keyword>
<feature type="compositionally biased region" description="Polar residues" evidence="5">
    <location>
        <begin position="201"/>
        <end position="215"/>
    </location>
</feature>